<name>A0A2V1DKX6_9PLEO</name>
<feature type="region of interest" description="Disordered" evidence="1">
    <location>
        <begin position="431"/>
        <end position="456"/>
    </location>
</feature>
<dbReference type="Proteomes" id="UP000244855">
    <property type="component" value="Unassembled WGS sequence"/>
</dbReference>
<sequence length="456" mass="52466">MSTEQLDINSLVEAVNKNDRLNLLNDPSVLAGNLDNPIHPIFRGPSFSNPHLQQALRFASLLIQEDRLLDFFIPLTYGRAQTDLMSGKTYLTNPATWKSNAEISLYIRGVRKALDCLTHCVIFKFTDPEDRLWGRATMLPNKKPAHSPSCSKAFQKDLAVLVELNGKLFRFYEDEETGYITRSVCDQFRHDFQFAATLVHELVHAFGIMRRAGLKEPYIRLDMPDTEWGYAWENFAFGMIVNPQDRQRFGTHVQLRKIWSNSVHEKMGKEYAAVPVAWTAQWFRKETWGRIAVAGLLAIPLPVTRVKFIKSARFRRWVVMTDVPETQHDIEMLHGCAVKERLQSPSLPTRDMELCRVMWSLLDSAELQVPNVPITSRIPTNIDSYSYQANKKKASVSEPPRYMFRKVSVVQWSCTALPPVQLPLADSTSQSVDCRLKRSREDEDDDDNQSRKRIKY</sequence>
<evidence type="ECO:0000313" key="2">
    <source>
        <dbReference type="EMBL" id="PVH98718.1"/>
    </source>
</evidence>
<dbReference type="AlphaFoldDB" id="A0A2V1DKX6"/>
<proteinExistence type="predicted"/>
<dbReference type="EMBL" id="KZ805407">
    <property type="protein sequence ID" value="PVH98718.1"/>
    <property type="molecule type" value="Genomic_DNA"/>
</dbReference>
<organism evidence="2 3">
    <name type="scientific">Periconia macrospinosa</name>
    <dbReference type="NCBI Taxonomy" id="97972"/>
    <lineage>
        <taxon>Eukaryota</taxon>
        <taxon>Fungi</taxon>
        <taxon>Dikarya</taxon>
        <taxon>Ascomycota</taxon>
        <taxon>Pezizomycotina</taxon>
        <taxon>Dothideomycetes</taxon>
        <taxon>Pleosporomycetidae</taxon>
        <taxon>Pleosporales</taxon>
        <taxon>Massarineae</taxon>
        <taxon>Periconiaceae</taxon>
        <taxon>Periconia</taxon>
    </lineage>
</organism>
<protein>
    <submittedName>
        <fullName evidence="2">Uncharacterized protein</fullName>
    </submittedName>
</protein>
<reference evidence="2 3" key="1">
    <citation type="journal article" date="2018" name="Sci. Rep.">
        <title>Comparative genomics provides insights into the lifestyle and reveals functional heterogeneity of dark septate endophytic fungi.</title>
        <authorList>
            <person name="Knapp D.G."/>
            <person name="Nemeth J.B."/>
            <person name="Barry K."/>
            <person name="Hainaut M."/>
            <person name="Henrissat B."/>
            <person name="Johnson J."/>
            <person name="Kuo A."/>
            <person name="Lim J.H.P."/>
            <person name="Lipzen A."/>
            <person name="Nolan M."/>
            <person name="Ohm R.A."/>
            <person name="Tamas L."/>
            <person name="Grigoriev I.V."/>
            <person name="Spatafora J.W."/>
            <person name="Nagy L.G."/>
            <person name="Kovacs G.M."/>
        </authorList>
    </citation>
    <scope>NUCLEOTIDE SEQUENCE [LARGE SCALE GENOMIC DNA]</scope>
    <source>
        <strain evidence="2 3">DSE2036</strain>
    </source>
</reference>
<accession>A0A2V1DKX6</accession>
<dbReference type="STRING" id="97972.A0A2V1DKX6"/>
<evidence type="ECO:0000313" key="3">
    <source>
        <dbReference type="Proteomes" id="UP000244855"/>
    </source>
</evidence>
<dbReference type="OrthoDB" id="10254945at2759"/>
<keyword evidence="3" id="KW-1185">Reference proteome</keyword>
<evidence type="ECO:0000256" key="1">
    <source>
        <dbReference type="SAM" id="MobiDB-lite"/>
    </source>
</evidence>
<gene>
    <name evidence="2" type="ORF">DM02DRAFT_530574</name>
</gene>